<proteinExistence type="predicted"/>
<keyword evidence="5" id="KW-0694">RNA-binding</keyword>
<comment type="subcellular location">
    <subcellularLocation>
        <location evidence="1">Nucleus</location>
    </subcellularLocation>
</comment>
<protein>
    <submittedName>
        <fullName evidence="14">Uncharacterized protein</fullName>
    </submittedName>
</protein>
<keyword evidence="10" id="KW-0539">Nucleus</keyword>
<dbReference type="InterPro" id="IPR049124">
    <property type="entry name" value="TDP-43_C"/>
</dbReference>
<feature type="compositionally biased region" description="Low complexity" evidence="11">
    <location>
        <begin position="192"/>
        <end position="204"/>
    </location>
</feature>
<feature type="domain" description="TAR DNA-binding protein 43 N-terminal" evidence="12">
    <location>
        <begin position="4"/>
        <end position="64"/>
    </location>
</feature>
<dbReference type="OMA" id="CMRDNKR"/>
<dbReference type="GO" id="GO:0003677">
    <property type="term" value="F:DNA binding"/>
    <property type="evidence" value="ECO:0007669"/>
    <property type="project" value="UniProtKB-KW"/>
</dbReference>
<dbReference type="GO" id="GO:0005654">
    <property type="term" value="C:nucleoplasm"/>
    <property type="evidence" value="ECO:0007669"/>
    <property type="project" value="TreeGrafter"/>
</dbReference>
<evidence type="ECO:0000256" key="9">
    <source>
        <dbReference type="ARBA" id="ARBA00023187"/>
    </source>
</evidence>
<dbReference type="GO" id="GO:0010468">
    <property type="term" value="P:regulation of gene expression"/>
    <property type="evidence" value="ECO:0007669"/>
    <property type="project" value="TreeGrafter"/>
</dbReference>
<dbReference type="Gene3D" id="3.30.70.330">
    <property type="match status" value="1"/>
</dbReference>
<dbReference type="GO" id="GO:0006397">
    <property type="term" value="P:mRNA processing"/>
    <property type="evidence" value="ECO:0007669"/>
    <property type="project" value="UniProtKB-KW"/>
</dbReference>
<sequence length="238" mass="25489">MSEYIQVTEDENDKRTEISSEVEGTVLLSVLTAQFPGAYGSRYPLVEEILHAPEAGWGNLVYVVDYPEDDKRKMDESDTSSFFCQDGNVVIVFIPKPFRSSVFVTFAYDRVAQSLCREDSITKGIGIHISNAEPKHNSNGQTEVENLVVTQAALPSSWGVGGMLGSQQNQPGPAGSNQVQGDMQREPNQAFGSGNNSCSRSNSGAAVGWGSATKARSGSGFNGGFGSSVESKSSGRRM</sequence>
<keyword evidence="7" id="KW-0238">DNA-binding</keyword>
<evidence type="ECO:0000256" key="6">
    <source>
        <dbReference type="ARBA" id="ARBA00023015"/>
    </source>
</evidence>
<evidence type="ECO:0000259" key="12">
    <source>
        <dbReference type="Pfam" id="PF18694"/>
    </source>
</evidence>
<organism evidence="14">
    <name type="scientific">Ursus maritimus</name>
    <name type="common">Polar bear</name>
    <name type="synonym">Thalarctos maritimus</name>
    <dbReference type="NCBI Taxonomy" id="29073"/>
    <lineage>
        <taxon>Eukaryota</taxon>
        <taxon>Metazoa</taxon>
        <taxon>Chordata</taxon>
        <taxon>Craniata</taxon>
        <taxon>Vertebrata</taxon>
        <taxon>Euteleostomi</taxon>
        <taxon>Mammalia</taxon>
        <taxon>Eutheria</taxon>
        <taxon>Laurasiatheria</taxon>
        <taxon>Carnivora</taxon>
        <taxon>Caniformia</taxon>
        <taxon>Ursidae</taxon>
        <taxon>Ursus</taxon>
    </lineage>
</organism>
<evidence type="ECO:0000256" key="4">
    <source>
        <dbReference type="ARBA" id="ARBA00022737"/>
    </source>
</evidence>
<dbReference type="GO" id="GO:0008380">
    <property type="term" value="P:RNA splicing"/>
    <property type="evidence" value="ECO:0007669"/>
    <property type="project" value="UniProtKB-KW"/>
</dbReference>
<dbReference type="PANTHER" id="PTHR48033:SF9">
    <property type="entry name" value="TAR DNA-BINDING PROTEIN 43"/>
    <property type="match status" value="1"/>
</dbReference>
<keyword evidence="3" id="KW-0507">mRNA processing</keyword>
<evidence type="ECO:0000259" key="13">
    <source>
        <dbReference type="Pfam" id="PF20910"/>
    </source>
</evidence>
<dbReference type="Ensembl" id="ENSUMAT00000007905.1">
    <property type="protein sequence ID" value="ENSUMAP00000006580.1"/>
    <property type="gene ID" value="ENSUMAG00000005149.1"/>
</dbReference>
<dbReference type="InterPro" id="IPR012677">
    <property type="entry name" value="Nucleotide-bd_a/b_plait_sf"/>
</dbReference>
<dbReference type="Pfam" id="PF18694">
    <property type="entry name" value="TDP-43_N"/>
    <property type="match status" value="1"/>
</dbReference>
<evidence type="ECO:0000256" key="10">
    <source>
        <dbReference type="ARBA" id="ARBA00023242"/>
    </source>
</evidence>
<keyword evidence="8" id="KW-0804">Transcription</keyword>
<evidence type="ECO:0000256" key="3">
    <source>
        <dbReference type="ARBA" id="ARBA00022664"/>
    </source>
</evidence>
<evidence type="ECO:0000256" key="5">
    <source>
        <dbReference type="ARBA" id="ARBA00022884"/>
    </source>
</evidence>
<dbReference type="CDD" id="cd19609">
    <property type="entry name" value="NTD_TDP-43"/>
    <property type="match status" value="1"/>
</dbReference>
<dbReference type="PANTHER" id="PTHR48033">
    <property type="entry name" value="RNA-BINDING (RRM/RBD/RNP MOTIFS) FAMILY PROTEIN"/>
    <property type="match status" value="1"/>
</dbReference>
<dbReference type="InterPro" id="IPR041105">
    <property type="entry name" value="TDP-43_N"/>
</dbReference>
<feature type="domain" description="TAR DNA-binding protein 43 C-terminal" evidence="13">
    <location>
        <begin position="148"/>
        <end position="195"/>
    </location>
</feature>
<dbReference type="GO" id="GO:0003723">
    <property type="term" value="F:RNA binding"/>
    <property type="evidence" value="ECO:0007669"/>
    <property type="project" value="UniProtKB-KW"/>
</dbReference>
<keyword evidence="6" id="KW-0805">Transcription regulation</keyword>
<dbReference type="AlphaFoldDB" id="A0A452TEZ9"/>
<reference evidence="14" key="1">
    <citation type="submission" date="2019-03" db="UniProtKB">
        <authorList>
            <consortium name="Ensembl"/>
        </authorList>
    </citation>
    <scope>IDENTIFICATION</scope>
</reference>
<dbReference type="Pfam" id="PF20910">
    <property type="entry name" value="TDP-43_C"/>
    <property type="match status" value="1"/>
</dbReference>
<evidence type="ECO:0000256" key="11">
    <source>
        <dbReference type="SAM" id="MobiDB-lite"/>
    </source>
</evidence>
<feature type="region of interest" description="Disordered" evidence="11">
    <location>
        <begin position="159"/>
        <end position="238"/>
    </location>
</feature>
<evidence type="ECO:0000256" key="7">
    <source>
        <dbReference type="ARBA" id="ARBA00023125"/>
    </source>
</evidence>
<evidence type="ECO:0000256" key="1">
    <source>
        <dbReference type="ARBA" id="ARBA00004123"/>
    </source>
</evidence>
<keyword evidence="4" id="KW-0677">Repeat</keyword>
<feature type="compositionally biased region" description="Polar residues" evidence="11">
    <location>
        <begin position="165"/>
        <end position="191"/>
    </location>
</feature>
<name>A0A452TEZ9_URSMA</name>
<dbReference type="GeneTree" id="ENSGT00940000154343"/>
<keyword evidence="9" id="KW-0508">mRNA splicing</keyword>
<evidence type="ECO:0000256" key="8">
    <source>
        <dbReference type="ARBA" id="ARBA00023163"/>
    </source>
</evidence>
<dbReference type="GO" id="GO:0000785">
    <property type="term" value="C:chromatin"/>
    <property type="evidence" value="ECO:0007669"/>
    <property type="project" value="TreeGrafter"/>
</dbReference>
<accession>A0A452TEZ9</accession>
<evidence type="ECO:0000313" key="14">
    <source>
        <dbReference type="Ensembl" id="ENSUMAP00000006580"/>
    </source>
</evidence>
<evidence type="ECO:0000256" key="2">
    <source>
        <dbReference type="ARBA" id="ARBA00022491"/>
    </source>
</evidence>
<keyword evidence="2" id="KW-0678">Repressor</keyword>